<evidence type="ECO:0000256" key="4">
    <source>
        <dbReference type="SAM" id="SignalP"/>
    </source>
</evidence>
<keyword evidence="6" id="KW-1185">Reference proteome</keyword>
<dbReference type="Gene3D" id="3.20.20.70">
    <property type="entry name" value="Aldolase class I"/>
    <property type="match status" value="1"/>
</dbReference>
<evidence type="ECO:0000256" key="2">
    <source>
        <dbReference type="ARBA" id="ARBA00022801"/>
    </source>
</evidence>
<dbReference type="Proteomes" id="UP001517247">
    <property type="component" value="Unassembled WGS sequence"/>
</dbReference>
<organism evidence="5 6">
    <name type="scientific">Pedobacter ureilyticus</name>
    <dbReference type="NCBI Taxonomy" id="1393051"/>
    <lineage>
        <taxon>Bacteria</taxon>
        <taxon>Pseudomonadati</taxon>
        <taxon>Bacteroidota</taxon>
        <taxon>Sphingobacteriia</taxon>
        <taxon>Sphingobacteriales</taxon>
        <taxon>Sphingobacteriaceae</taxon>
        <taxon>Pedobacter</taxon>
    </lineage>
</organism>
<dbReference type="EMBL" id="SSHJ02000008">
    <property type="protein sequence ID" value="MFN0257281.1"/>
    <property type="molecule type" value="Genomic_DNA"/>
</dbReference>
<accession>A0ABW9J9T3</accession>
<keyword evidence="2" id="KW-0378">Hydrolase</keyword>
<dbReference type="InterPro" id="IPR013780">
    <property type="entry name" value="Glyco_hydro_b"/>
</dbReference>
<evidence type="ECO:0000313" key="5">
    <source>
        <dbReference type="EMBL" id="MFN0257281.1"/>
    </source>
</evidence>
<dbReference type="PANTHER" id="PTHR11452">
    <property type="entry name" value="ALPHA-GALACTOSIDASE/ALPHA-N-ACETYLGALACTOSAMINIDASE"/>
    <property type="match status" value="1"/>
</dbReference>
<dbReference type="SUPFAM" id="SSF51445">
    <property type="entry name" value="(Trans)glycosidases"/>
    <property type="match status" value="1"/>
</dbReference>
<feature type="chain" id="PRO_5047504158" evidence="4">
    <location>
        <begin position="26"/>
        <end position="674"/>
    </location>
</feature>
<keyword evidence="4" id="KW-0732">Signal</keyword>
<feature type="signal peptide" evidence="4">
    <location>
        <begin position="1"/>
        <end position="25"/>
    </location>
</feature>
<evidence type="ECO:0000256" key="3">
    <source>
        <dbReference type="ARBA" id="ARBA00023295"/>
    </source>
</evidence>
<dbReference type="PANTHER" id="PTHR11452:SF75">
    <property type="entry name" value="ALPHA-GALACTOSIDASE MEL1"/>
    <property type="match status" value="1"/>
</dbReference>
<proteinExistence type="inferred from homology"/>
<evidence type="ECO:0000256" key="1">
    <source>
        <dbReference type="ARBA" id="ARBA00009743"/>
    </source>
</evidence>
<dbReference type="Gene3D" id="2.60.40.1180">
    <property type="entry name" value="Golgi alpha-mannosidase II"/>
    <property type="match status" value="1"/>
</dbReference>
<evidence type="ECO:0000313" key="6">
    <source>
        <dbReference type="Proteomes" id="UP001517247"/>
    </source>
</evidence>
<dbReference type="InterPro" id="IPR013785">
    <property type="entry name" value="Aldolase_TIM"/>
</dbReference>
<protein>
    <submittedName>
        <fullName evidence="5">Alpha-galactosidase</fullName>
    </submittedName>
</protein>
<gene>
    <name evidence="5" type="ORF">E6A44_016945</name>
</gene>
<dbReference type="InterPro" id="IPR002241">
    <property type="entry name" value="Glyco_hydro_27"/>
</dbReference>
<dbReference type="InterPro" id="IPR017853">
    <property type="entry name" value="GH"/>
</dbReference>
<comment type="similarity">
    <text evidence="1">Belongs to the glycosyl hydrolase 27 family.</text>
</comment>
<dbReference type="RefSeq" id="WP_138724348.1">
    <property type="nucleotide sequence ID" value="NZ_SSHJ02000008.1"/>
</dbReference>
<comment type="caution">
    <text evidence="5">The sequence shown here is derived from an EMBL/GenBank/DDBJ whole genome shotgun (WGS) entry which is preliminary data.</text>
</comment>
<name>A0ABW9J9T3_9SPHI</name>
<sequence length="674" mass="76388">MKFRFKRMHYCAALCFILLNLTSYAQKIRFGANSLIDYQTEKGIFNVYVDGELVLKDAFSAGRVNKVFISSKDFKKRTTQKSQFKNSVGKGLCYRFTAKNEAGLTLEQSVYAYTDQNFFTIDVKVLGADLSSNEMFPLKGELVTKQDFSDFTSLFVPFDNDTFISYQANLLKIGKENTSSEVTAIYNRINRNGFVIGTLDHDQWKTGVISKLQAPTLLDLTVQSGFTNEEITRDKIAHGFLKDSSITSSKVLFGYFNDWRLGMETYAKTVRKNEKPIVADWKGPSPVGWNSWGVMQEKISLDKAKKVVDFFADELKQFRIGDVCYIDLDSYWDNMLKGDDYSLLKQFADYCKSKNLKPGIYWAPFTDWGFKDGPDRKAKGGQYTYGEMWTKVGNGFYDFDGARALDPTHPGTQMRIKDMISNFKKCGFEMIKIDFLGHAAAESTQFYDSKITTGMQAYKVGMEYLLKCLDNKMLVYAAISPSLASGKYVQVRRIACDAFKSIKDTEYTLNSVTNGWWQTYLYNYIDADHVVLADESEAANVARTLSAIVTGTLISGDDFSSDGQWKARATKLFQNQDLLKIIEDGKAFRPVEGNKGKSASNQFLKDKGKVQYLALFNYENKNASVKIDFQQLGIKDQSVLAVENLMTRKQIDIVHNSEILLQPAEAIMLKITLK</sequence>
<reference evidence="5 6" key="1">
    <citation type="submission" date="2024-12" db="EMBL/GenBank/DDBJ databases">
        <authorList>
            <person name="Hu S."/>
        </authorList>
    </citation>
    <scope>NUCLEOTIDE SEQUENCE [LARGE SCALE GENOMIC DNA]</scope>
    <source>
        <strain evidence="5 6">THG-T11</strain>
    </source>
</reference>
<keyword evidence="3" id="KW-0326">Glycosidase</keyword>